<dbReference type="InterPro" id="IPR009060">
    <property type="entry name" value="UBA-like_sf"/>
</dbReference>
<dbReference type="SUPFAM" id="SSF54236">
    <property type="entry name" value="Ubiquitin-like"/>
    <property type="match status" value="1"/>
</dbReference>
<dbReference type="SMART" id="SM00166">
    <property type="entry name" value="UBX"/>
    <property type="match status" value="1"/>
</dbReference>
<proteinExistence type="predicted"/>
<dbReference type="InterPro" id="IPR036249">
    <property type="entry name" value="Thioredoxin-like_sf"/>
</dbReference>
<dbReference type="PROSITE" id="PS50033">
    <property type="entry name" value="UBX"/>
    <property type="match status" value="1"/>
</dbReference>
<dbReference type="PANTHER" id="PTHR23322:SF6">
    <property type="entry name" value="UBX DOMAIN-CONTAINING PROTEIN 7"/>
    <property type="match status" value="1"/>
</dbReference>
<dbReference type="InterPro" id="IPR050730">
    <property type="entry name" value="UBX_domain-protein"/>
</dbReference>
<dbReference type="GO" id="GO:0043130">
    <property type="term" value="F:ubiquitin binding"/>
    <property type="evidence" value="ECO:0000318"/>
    <property type="project" value="GO_Central"/>
</dbReference>
<dbReference type="GeneID" id="4620561"/>
<dbReference type="OrthoDB" id="270602at2759"/>
<dbReference type="GO" id="GO:0005634">
    <property type="term" value="C:nucleus"/>
    <property type="evidence" value="ECO:0000318"/>
    <property type="project" value="GO_Central"/>
</dbReference>
<evidence type="ECO:0000259" key="2">
    <source>
        <dbReference type="PROSITE" id="PS50033"/>
    </source>
</evidence>
<dbReference type="eggNOG" id="KOG1364">
    <property type="taxonomic scope" value="Eukaryota"/>
</dbReference>
<feature type="domain" description="UBX" evidence="2">
    <location>
        <begin position="392"/>
        <end position="470"/>
    </location>
</feature>
<dbReference type="Gene3D" id="3.40.30.10">
    <property type="entry name" value="Glutaredoxin"/>
    <property type="match status" value="1"/>
</dbReference>
<dbReference type="AlphaFoldDB" id="Q759I0"/>
<feature type="compositionally biased region" description="Basic and acidic residues" evidence="1">
    <location>
        <begin position="135"/>
        <end position="153"/>
    </location>
</feature>
<dbReference type="SUPFAM" id="SSF52833">
    <property type="entry name" value="Thioredoxin-like"/>
    <property type="match status" value="1"/>
</dbReference>
<name>Q759I0_EREGS</name>
<feature type="region of interest" description="Disordered" evidence="1">
    <location>
        <begin position="46"/>
        <end position="68"/>
    </location>
</feature>
<dbReference type="SUPFAM" id="SSF46934">
    <property type="entry name" value="UBA-like"/>
    <property type="match status" value="1"/>
</dbReference>
<dbReference type="CDD" id="cd02958">
    <property type="entry name" value="UAS"/>
    <property type="match status" value="1"/>
</dbReference>
<dbReference type="CDD" id="cd14346">
    <property type="entry name" value="UBA_Ubx5_like"/>
    <property type="match status" value="1"/>
</dbReference>
<dbReference type="InterPro" id="IPR029071">
    <property type="entry name" value="Ubiquitin-like_domsf"/>
</dbReference>
<dbReference type="GO" id="GO:0051117">
    <property type="term" value="F:ATPase binding"/>
    <property type="evidence" value="ECO:0007669"/>
    <property type="project" value="EnsemblFungi"/>
</dbReference>
<dbReference type="RefSeq" id="NP_984395.2">
    <property type="nucleotide sequence ID" value="NM_209748.2"/>
</dbReference>
<dbReference type="KEGG" id="ago:AGOS_ADR298W"/>
<evidence type="ECO:0000313" key="3">
    <source>
        <dbReference type="EMBL" id="AAS52219.2"/>
    </source>
</evidence>
<dbReference type="Pfam" id="PF14555">
    <property type="entry name" value="UBA_4"/>
    <property type="match status" value="1"/>
</dbReference>
<dbReference type="Gene3D" id="1.10.8.10">
    <property type="entry name" value="DNA helicase RuvA subunit, C-terminal domain"/>
    <property type="match status" value="1"/>
</dbReference>
<evidence type="ECO:0000313" key="4">
    <source>
        <dbReference type="Proteomes" id="UP000000591"/>
    </source>
</evidence>
<feature type="compositionally biased region" description="Low complexity" evidence="1">
    <location>
        <begin position="49"/>
        <end position="61"/>
    </location>
</feature>
<sequence length="475" mass="53717">MSSDKQLGVFQSICGVADAELARQFLDMAGGDVETAISLYFEHGGDTQAGARSGPASARPAAEYDDEKLAESLQQEAYQEEENMRPPDQARHEQLVDTQFFPGQYGGVGGMFQPLRGVQDMFEEERPTGIFNQRLPDDQDHSSDEGSDETPLRYEYAEETVMELDDEGNMREYVKVVRRPKSLTKEERMALLFRPPFDLMSKVDLEHAKLTAREKKKWILINIQAVDIFQCQMLNRDLWSHPNVKRLVKQNFIFLQYQHGSRSAQSYLQFYDLSNRDELPHIAILDPLTGERLRQWNRDVPPVHEFLASLEEFLRDFSLDPATVNPTVKEPTPELDPTTLTEEEQVNLAIRESLGRRPSSPPPASPAAPAMDPAVAAFAAIKPVSHTEPENRPGITTRIQIRTGDGKRIIRRFNAVEDTVRTIYEVIKSELDGFQSAPFILTTHTRENLIDRLDETINDAGLKNSSLLLESATDS</sequence>
<dbReference type="InterPro" id="IPR006577">
    <property type="entry name" value="UAS"/>
</dbReference>
<reference evidence="4" key="2">
    <citation type="journal article" date="2013" name="G3 (Bethesda)">
        <title>Genomes of Ashbya fungi isolated from insects reveal four mating-type loci, numerous translocations, lack of transposons, and distinct gene duplications.</title>
        <authorList>
            <person name="Dietrich F.S."/>
            <person name="Voegeli S."/>
            <person name="Kuo S."/>
            <person name="Philippsen P."/>
        </authorList>
    </citation>
    <scope>GENOME REANNOTATION</scope>
    <source>
        <strain evidence="4">ATCC 10895 / CBS 109.51 / FGSC 9923 / NRRL Y-1056</strain>
    </source>
</reference>
<gene>
    <name evidence="3" type="ORF">AGOS_ADR298W</name>
</gene>
<dbReference type="InParanoid" id="Q759I0"/>
<dbReference type="SMART" id="SM00594">
    <property type="entry name" value="UAS"/>
    <property type="match status" value="1"/>
</dbReference>
<dbReference type="Proteomes" id="UP000000591">
    <property type="component" value="Chromosome IV"/>
</dbReference>
<dbReference type="CDD" id="cd01767">
    <property type="entry name" value="UBX"/>
    <property type="match status" value="1"/>
</dbReference>
<dbReference type="EMBL" id="AE016817">
    <property type="protein sequence ID" value="AAS52219.2"/>
    <property type="molecule type" value="Genomic_DNA"/>
</dbReference>
<accession>Q759I0</accession>
<dbReference type="STRING" id="284811.Q759I0"/>
<dbReference type="Pfam" id="PF00789">
    <property type="entry name" value="UBX"/>
    <property type="match status" value="1"/>
</dbReference>
<dbReference type="FunCoup" id="Q759I0">
    <property type="interactions" value="1043"/>
</dbReference>
<protein>
    <submittedName>
        <fullName evidence="3">ADR298Wp</fullName>
    </submittedName>
</protein>
<dbReference type="Gene3D" id="3.10.20.90">
    <property type="entry name" value="Phosphatidylinositol 3-kinase Catalytic Subunit, Chain A, domain 1"/>
    <property type="match status" value="1"/>
</dbReference>
<feature type="region of interest" description="Disordered" evidence="1">
    <location>
        <begin position="130"/>
        <end position="153"/>
    </location>
</feature>
<dbReference type="GO" id="GO:0043161">
    <property type="term" value="P:proteasome-mediated ubiquitin-dependent protein catabolic process"/>
    <property type="evidence" value="ECO:0000318"/>
    <property type="project" value="GO_Central"/>
</dbReference>
<dbReference type="HOGENOM" id="CLU_021255_2_1_1"/>
<keyword evidence="4" id="KW-1185">Reference proteome</keyword>
<dbReference type="PANTHER" id="PTHR23322">
    <property type="entry name" value="FAS-ASSOCIATED PROTEIN"/>
    <property type="match status" value="1"/>
</dbReference>
<dbReference type="OMA" id="PAIFDCQ"/>
<evidence type="ECO:0000256" key="1">
    <source>
        <dbReference type="SAM" id="MobiDB-lite"/>
    </source>
</evidence>
<dbReference type="Pfam" id="PF13899">
    <property type="entry name" value="Thioredoxin_7"/>
    <property type="match status" value="1"/>
</dbReference>
<reference evidence="3 4" key="1">
    <citation type="journal article" date="2004" name="Science">
        <title>The Ashbya gossypii genome as a tool for mapping the ancient Saccharomyces cerevisiae genome.</title>
        <authorList>
            <person name="Dietrich F.S."/>
            <person name="Voegeli S."/>
            <person name="Brachat S."/>
            <person name="Lerch A."/>
            <person name="Gates K."/>
            <person name="Steiner S."/>
            <person name="Mohr C."/>
            <person name="Pohlmann R."/>
            <person name="Luedi P."/>
            <person name="Choi S."/>
            <person name="Wing R.A."/>
            <person name="Flavier A."/>
            <person name="Gaffney T.D."/>
            <person name="Philippsen P."/>
        </authorList>
    </citation>
    <scope>NUCLEOTIDE SEQUENCE [LARGE SCALE GENOMIC DNA]</scope>
    <source>
        <strain evidence="4">ATCC 10895 / CBS 109.51 / FGSC 9923 / NRRL Y-1056</strain>
    </source>
</reference>
<dbReference type="InterPro" id="IPR001012">
    <property type="entry name" value="UBX_dom"/>
</dbReference>
<organism evidence="3 4">
    <name type="scientific">Eremothecium gossypii (strain ATCC 10895 / CBS 109.51 / FGSC 9923 / NRRL Y-1056)</name>
    <name type="common">Yeast</name>
    <name type="synonym">Ashbya gossypii</name>
    <dbReference type="NCBI Taxonomy" id="284811"/>
    <lineage>
        <taxon>Eukaryota</taxon>
        <taxon>Fungi</taxon>
        <taxon>Dikarya</taxon>
        <taxon>Ascomycota</taxon>
        <taxon>Saccharomycotina</taxon>
        <taxon>Saccharomycetes</taxon>
        <taxon>Saccharomycetales</taxon>
        <taxon>Saccharomycetaceae</taxon>
        <taxon>Eremothecium</taxon>
    </lineage>
</organism>